<organism evidence="1 2">
    <name type="scientific">Nemania bipapillata</name>
    <dbReference type="NCBI Taxonomy" id="110536"/>
    <lineage>
        <taxon>Eukaryota</taxon>
        <taxon>Fungi</taxon>
        <taxon>Dikarya</taxon>
        <taxon>Ascomycota</taxon>
        <taxon>Pezizomycotina</taxon>
        <taxon>Sordariomycetes</taxon>
        <taxon>Xylariomycetidae</taxon>
        <taxon>Xylariales</taxon>
        <taxon>Xylariaceae</taxon>
        <taxon>Nemania</taxon>
    </lineage>
</organism>
<proteinExistence type="predicted"/>
<sequence>MRSTLRSRSPLESSARITTSSLRLLTDPSQRPRFFSSCRALYHKKGPKPATSNKPSNPPTNGSLAAKIHPLSHYTYAQRLAMKSQPTTLYEAASQTGFLISSYGAAFFCLGSAGINSWFNVYNLPPGISSWVPVGFGVVSFVFAALGTVFALRPSSIIRSVKVLPNPALQKAPGSPKEAVTLEITARRIAPIPLPLKRLKVAPDHVVMVNRMNHRPVVLSREQLAAKRIEDEKRRKERRQYELDHIMTAPFRDARRASSTLFDSIRRSLTGEGFAPIFINGVKYKLDIEGGYALENGQILDRIVKIQPDPRLARMQSETPAKTT</sequence>
<evidence type="ECO:0000313" key="2">
    <source>
        <dbReference type="Proteomes" id="UP001153334"/>
    </source>
</evidence>
<keyword evidence="2" id="KW-1185">Reference proteome</keyword>
<accession>A0ACC2J5N4</accession>
<dbReference type="Proteomes" id="UP001153334">
    <property type="component" value="Unassembled WGS sequence"/>
</dbReference>
<gene>
    <name evidence="1" type="ORF">ONZ43_g1207</name>
</gene>
<reference evidence="1" key="1">
    <citation type="submission" date="2022-11" db="EMBL/GenBank/DDBJ databases">
        <title>Genome Sequence of Nemania bipapillata.</title>
        <authorList>
            <person name="Buettner E."/>
        </authorList>
    </citation>
    <scope>NUCLEOTIDE SEQUENCE</scope>
    <source>
        <strain evidence="1">CP14</strain>
    </source>
</reference>
<name>A0ACC2J5N4_9PEZI</name>
<comment type="caution">
    <text evidence="1">The sequence shown here is derived from an EMBL/GenBank/DDBJ whole genome shotgun (WGS) entry which is preliminary data.</text>
</comment>
<evidence type="ECO:0000313" key="1">
    <source>
        <dbReference type="EMBL" id="KAJ8122649.1"/>
    </source>
</evidence>
<dbReference type="EMBL" id="JAPESX010000195">
    <property type="protein sequence ID" value="KAJ8122649.1"/>
    <property type="molecule type" value="Genomic_DNA"/>
</dbReference>
<protein>
    <submittedName>
        <fullName evidence="1">Uncharacterized protein</fullName>
    </submittedName>
</protein>